<accession>A0A158QSR0</accession>
<gene>
    <name evidence="9" type="ORF">MCOS_LOCUS1245</name>
</gene>
<keyword evidence="6" id="KW-0443">Lipid metabolism</keyword>
<feature type="region of interest" description="Disordered" evidence="7">
    <location>
        <begin position="465"/>
        <end position="514"/>
    </location>
</feature>
<evidence type="ECO:0000256" key="5">
    <source>
        <dbReference type="ARBA" id="ARBA00022963"/>
    </source>
</evidence>
<keyword evidence="5" id="KW-0442">Lipid degradation</keyword>
<feature type="domain" description="PLD phosphodiesterase" evidence="8">
    <location>
        <begin position="383"/>
        <end position="410"/>
    </location>
</feature>
<name>A0A158QSR0_MESCO</name>
<comment type="catalytic activity">
    <reaction evidence="1">
        <text>a 1,2-diacyl-sn-glycero-3-phosphocholine + H2O = a 1,2-diacyl-sn-glycero-3-phosphate + choline + H(+)</text>
        <dbReference type="Rhea" id="RHEA:14445"/>
        <dbReference type="ChEBI" id="CHEBI:15354"/>
        <dbReference type="ChEBI" id="CHEBI:15377"/>
        <dbReference type="ChEBI" id="CHEBI:15378"/>
        <dbReference type="ChEBI" id="CHEBI:57643"/>
        <dbReference type="ChEBI" id="CHEBI:58608"/>
        <dbReference type="EC" id="3.1.4.4"/>
    </reaction>
</comment>
<evidence type="ECO:0000313" key="10">
    <source>
        <dbReference type="Proteomes" id="UP000267029"/>
    </source>
</evidence>
<protein>
    <recommendedName>
        <fullName evidence="2">phospholipase D</fullName>
        <ecNumber evidence="2">3.1.4.4</ecNumber>
    </recommendedName>
</protein>
<evidence type="ECO:0000256" key="3">
    <source>
        <dbReference type="ARBA" id="ARBA00022737"/>
    </source>
</evidence>
<evidence type="ECO:0000259" key="8">
    <source>
        <dbReference type="PROSITE" id="PS50035"/>
    </source>
</evidence>
<dbReference type="InterPro" id="IPR015679">
    <property type="entry name" value="PLipase_D_fam"/>
</dbReference>
<evidence type="ECO:0000256" key="6">
    <source>
        <dbReference type="ARBA" id="ARBA00023098"/>
    </source>
</evidence>
<feature type="region of interest" description="Disordered" evidence="7">
    <location>
        <begin position="619"/>
        <end position="701"/>
    </location>
</feature>
<feature type="region of interest" description="Disordered" evidence="7">
    <location>
        <begin position="564"/>
        <end position="588"/>
    </location>
</feature>
<dbReference type="InterPro" id="IPR001736">
    <property type="entry name" value="PLipase_D/transphosphatidylase"/>
</dbReference>
<feature type="compositionally biased region" description="Basic residues" evidence="7">
    <location>
        <begin position="631"/>
        <end position="656"/>
    </location>
</feature>
<keyword evidence="4" id="KW-0378">Hydrolase</keyword>
<dbReference type="Proteomes" id="UP000267029">
    <property type="component" value="Unassembled WGS sequence"/>
</dbReference>
<dbReference type="EMBL" id="UXSR01000143">
    <property type="protein sequence ID" value="VDD75242.1"/>
    <property type="molecule type" value="Genomic_DNA"/>
</dbReference>
<evidence type="ECO:0000256" key="1">
    <source>
        <dbReference type="ARBA" id="ARBA00000798"/>
    </source>
</evidence>
<feature type="compositionally biased region" description="Basic residues" evidence="7">
    <location>
        <begin position="564"/>
        <end position="574"/>
    </location>
</feature>
<keyword evidence="3" id="KW-0677">Repeat</keyword>
<dbReference type="PANTHER" id="PTHR18896:SF76">
    <property type="entry name" value="PHOSPHOLIPASE"/>
    <property type="match status" value="1"/>
</dbReference>
<keyword evidence="10" id="KW-1185">Reference proteome</keyword>
<dbReference type="Gene3D" id="3.30.870.10">
    <property type="entry name" value="Endonuclease Chain A"/>
    <property type="match status" value="3"/>
</dbReference>
<evidence type="ECO:0000256" key="4">
    <source>
        <dbReference type="ARBA" id="ARBA00022801"/>
    </source>
</evidence>
<evidence type="ECO:0000256" key="2">
    <source>
        <dbReference type="ARBA" id="ARBA00012027"/>
    </source>
</evidence>
<dbReference type="GO" id="GO:0009395">
    <property type="term" value="P:phospholipid catabolic process"/>
    <property type="evidence" value="ECO:0007669"/>
    <property type="project" value="TreeGrafter"/>
</dbReference>
<organism evidence="9 10">
    <name type="scientific">Mesocestoides corti</name>
    <name type="common">Flatworm</name>
    <dbReference type="NCBI Taxonomy" id="53468"/>
    <lineage>
        <taxon>Eukaryota</taxon>
        <taxon>Metazoa</taxon>
        <taxon>Spiralia</taxon>
        <taxon>Lophotrochozoa</taxon>
        <taxon>Platyhelminthes</taxon>
        <taxon>Cestoda</taxon>
        <taxon>Eucestoda</taxon>
        <taxon>Cyclophyllidea</taxon>
        <taxon>Mesocestoididae</taxon>
        <taxon>Mesocestoides</taxon>
    </lineage>
</organism>
<evidence type="ECO:0000313" key="9">
    <source>
        <dbReference type="EMBL" id="VDD75242.1"/>
    </source>
</evidence>
<feature type="non-terminal residue" evidence="9">
    <location>
        <position position="1"/>
    </location>
</feature>
<dbReference type="SMART" id="SM00155">
    <property type="entry name" value="PLDc"/>
    <property type="match status" value="2"/>
</dbReference>
<dbReference type="PROSITE" id="PS50035">
    <property type="entry name" value="PLD"/>
    <property type="match status" value="2"/>
</dbReference>
<dbReference type="SUPFAM" id="SSF56024">
    <property type="entry name" value="Phospholipase D/nuclease"/>
    <property type="match status" value="3"/>
</dbReference>
<dbReference type="CDD" id="cd09138">
    <property type="entry name" value="PLDc_vPLD1_2_yPLD_like_1"/>
    <property type="match status" value="1"/>
</dbReference>
<dbReference type="Pfam" id="PF00614">
    <property type="entry name" value="PLDc"/>
    <property type="match status" value="2"/>
</dbReference>
<reference evidence="9 10" key="1">
    <citation type="submission" date="2018-10" db="EMBL/GenBank/DDBJ databases">
        <authorList>
            <consortium name="Pathogen Informatics"/>
        </authorList>
    </citation>
    <scope>NUCLEOTIDE SEQUENCE [LARGE SCALE GENOMIC DNA]</scope>
</reference>
<dbReference type="GO" id="GO:0004630">
    <property type="term" value="F:phospholipase D activity"/>
    <property type="evidence" value="ECO:0007669"/>
    <property type="project" value="UniProtKB-EC"/>
</dbReference>
<evidence type="ECO:0000256" key="7">
    <source>
        <dbReference type="SAM" id="MobiDB-lite"/>
    </source>
</evidence>
<dbReference type="GO" id="GO:0060627">
    <property type="term" value="P:regulation of vesicle-mediated transport"/>
    <property type="evidence" value="ECO:0007669"/>
    <property type="project" value="TreeGrafter"/>
</dbReference>
<dbReference type="PANTHER" id="PTHR18896">
    <property type="entry name" value="PHOSPHOLIPASE D"/>
    <property type="match status" value="1"/>
</dbReference>
<dbReference type="OrthoDB" id="14911at2759"/>
<dbReference type="EC" id="3.1.4.4" evidence="2"/>
<proteinExistence type="predicted"/>
<feature type="domain" description="PLD phosphodiesterase" evidence="8">
    <location>
        <begin position="1288"/>
        <end position="1315"/>
    </location>
</feature>
<dbReference type="STRING" id="53468.A0A158QSR0"/>
<dbReference type="CDD" id="cd09141">
    <property type="entry name" value="PLDc_vPLD1_2_yPLD_like_2"/>
    <property type="match status" value="1"/>
</dbReference>
<sequence length="1483" mass="167908">QTVKSGFQQTTPTERLSKRRLSVFPKRPTLVVNEEYMSERTRVLQEYLQSIVNVKQLRYLEGVLIIFPCCRWLVLKDSYMVMLKPSKLEQQKALPSSRQRAGSVASQMTLQTVVGERNPEDAHLSHHNPRAAHRWHHRSRRWRYCKVILMDQFFNFSTHHSGVGPVLHIGNMHIDVNFRTFHGSSVGEWMDKITKVISEPSALGYVQTNPNKSFAPVRKDGKFLLFPETHPPLWAQMRLHVLSTLALRPAKLYTNKTVPLVAPAHTANPRNLSRAALQALKGFLQIRQVCIDGASYMDAVADGINQAQHEIFITDWWLSPEIFLKRPGGADKWRLDLLLKRKAEAGVRICILIYRELSVALKINSKHTSRWLSSLHPNIHVILLWSHHEKMVVIDQSIAFMGGIDLCYGRWDRQDHPLIDLDKSEPYSRGASRRQVQLEDAAKSIFVALMPITKSLPDLNAQRVTDSHNQPLERRDSLSVIFTDAPQEEIDRDRRARTGGSPTPPLPDTSSPLAGARLNFQSLASAAKAAVAWKKQTSQTDDIEQPGFKVMPDGQMAFRSSVRTRRSARRNRQHLAREAPAKPEGVSGRCVEKDENFEPTMDIQIPGIGRLQVPIDAPQAPQGVASSHDRRGSKKHTRHLSSGGVKRKSSYGRRRTLSQSVMNERRVRSPGLRQTNFASPPIVISSPGEDDSSSTADKPRRPRFSTVDVRLLAFKFGNRIQGFFARVGSQRKRSPVPRVSESDSDDSDDLEYDNLGFYARRQSKAPFGKLRRGLSTVIQPEIGDEPGDVGGEESTLASLSRRYLFVGKDYGNWLIKDACELHLPEEGKRCIKTSTRQIGTGVFRVLVWKPRNCRGGQQVKPVRSQYITPNGPDRRKVRKGIVTENHSTVPKFSFCVDAALDMIDRTTIPRMPWHDVGCAVSGSIASDFARHFIQRWNATRVSWRCQPMRTFELYAFALSKKWLDCIQVRKVKRRRKRGNGTLPIPPMLLPCPPCEPWTRLNLSTVCGKRRAHPVQMQALRSAGRWALVASAGNNGLNSTKDTAAIPNNLDITPEYTERSILNAYIEAIRNSKHYVYIENQFFISWLDETTMGHDMQSSSNSNIAGSETELLPGVVQNTITQALFERIVQAHRERKPYRVYIILPLLPGFAGDPGSRQTGISIHCVLHYIRESLFRGPTALIPRLNLIMERPWDYVSVCGLRKYETWPDGLLLGNESEILINDPCIPNVVISSPSPRVPPPAKQLLLDLATSAPTTNWLPSFPHPLLPDPFAAPHSLFANMHPKQSTTEFIYVHCKLMIVDDRKLIIGSANINDRSMLGYRDSELALVAEDTEEVGTLKEAVFAKKKVMIGEVARRFRKTLMAEHLGVLTKESRDNLDWDYTLLDDPVCDEFYHNVWCKTADMNMDLFDKVFSCLPSNELHSFADVKLMRQHDPLFIRDSEQAKQLVKGIRGHLVRYPEDFLRDEDISPPQGSKEIVVPAIVWT</sequence>